<dbReference type="PROSITE" id="PS50090">
    <property type="entry name" value="MYB_LIKE"/>
    <property type="match status" value="1"/>
</dbReference>
<sequence length="267" mass="31605">MKVYNSSIEKGGVDRVPQWSIEETQNFLVIRAELDPTFMETKRNKLLWEIVSARMNEIGFDRSPIQCKCKWKNLVTRYKGCETILEVEMRQWAFPFYNEMQIIFNARTERMTWRDAEGRGGGGGSAGGAASSSQKSTPAAEQFPSNDEDANERERKKKRKEKEAAITGGGRSPLVDGLKGIMEEFMNQQMEMEMQWIKAYEEREERRREREVQWRQRMEAMENERLMMLRWWREREEQRKMREEARAERRDALVAALLNKINRGENM</sequence>
<dbReference type="InterPro" id="IPR001005">
    <property type="entry name" value="SANT/Myb"/>
</dbReference>
<evidence type="ECO:0000313" key="9">
    <source>
        <dbReference type="Proteomes" id="UP001190926"/>
    </source>
</evidence>
<dbReference type="Gene3D" id="1.10.10.60">
    <property type="entry name" value="Homeodomain-like"/>
    <property type="match status" value="1"/>
</dbReference>
<name>A0AAD4J0P6_PERFH</name>
<dbReference type="Proteomes" id="UP001190926">
    <property type="component" value="Unassembled WGS sequence"/>
</dbReference>
<keyword evidence="3" id="KW-0238">DNA-binding</keyword>
<comment type="caution">
    <text evidence="8">The sequence shown here is derived from an EMBL/GenBank/DDBJ whole genome shotgun (WGS) entry which is preliminary data.</text>
</comment>
<evidence type="ECO:0000313" key="8">
    <source>
        <dbReference type="EMBL" id="KAH6824764.1"/>
    </source>
</evidence>
<dbReference type="FunFam" id="1.10.10.60:FF:000032">
    <property type="entry name" value="Zinc finger and SCAN domain-containing 20"/>
    <property type="match status" value="1"/>
</dbReference>
<dbReference type="InterPro" id="IPR044822">
    <property type="entry name" value="Myb_DNA-bind_4"/>
</dbReference>
<evidence type="ECO:0000256" key="4">
    <source>
        <dbReference type="ARBA" id="ARBA00023163"/>
    </source>
</evidence>
<evidence type="ECO:0000256" key="2">
    <source>
        <dbReference type="ARBA" id="ARBA00023015"/>
    </source>
</evidence>
<proteinExistence type="predicted"/>
<keyword evidence="2" id="KW-0805">Transcription regulation</keyword>
<organism evidence="8 9">
    <name type="scientific">Perilla frutescens var. hirtella</name>
    <name type="common">Perilla citriodora</name>
    <name type="synonym">Perilla setoyensis</name>
    <dbReference type="NCBI Taxonomy" id="608512"/>
    <lineage>
        <taxon>Eukaryota</taxon>
        <taxon>Viridiplantae</taxon>
        <taxon>Streptophyta</taxon>
        <taxon>Embryophyta</taxon>
        <taxon>Tracheophyta</taxon>
        <taxon>Spermatophyta</taxon>
        <taxon>Magnoliopsida</taxon>
        <taxon>eudicotyledons</taxon>
        <taxon>Gunneridae</taxon>
        <taxon>Pentapetalae</taxon>
        <taxon>asterids</taxon>
        <taxon>lamiids</taxon>
        <taxon>Lamiales</taxon>
        <taxon>Lamiaceae</taxon>
        <taxon>Nepetoideae</taxon>
        <taxon>Elsholtzieae</taxon>
        <taxon>Perilla</taxon>
    </lineage>
</organism>
<evidence type="ECO:0000256" key="5">
    <source>
        <dbReference type="ARBA" id="ARBA00023242"/>
    </source>
</evidence>
<dbReference type="AlphaFoldDB" id="A0AAD4J0P6"/>
<feature type="compositionally biased region" description="Polar residues" evidence="6">
    <location>
        <begin position="134"/>
        <end position="145"/>
    </location>
</feature>
<dbReference type="PANTHER" id="PTHR21654">
    <property type="entry name" value="FI21293P1"/>
    <property type="match status" value="1"/>
</dbReference>
<feature type="region of interest" description="Disordered" evidence="6">
    <location>
        <begin position="114"/>
        <end position="175"/>
    </location>
</feature>
<evidence type="ECO:0000259" key="7">
    <source>
        <dbReference type="PROSITE" id="PS50090"/>
    </source>
</evidence>
<dbReference type="GO" id="GO:0006355">
    <property type="term" value="P:regulation of DNA-templated transcription"/>
    <property type="evidence" value="ECO:0007669"/>
    <property type="project" value="UniProtKB-ARBA"/>
</dbReference>
<keyword evidence="9" id="KW-1185">Reference proteome</keyword>
<dbReference type="PANTHER" id="PTHR21654:SF66">
    <property type="entry name" value="TRIHELIX TRANSCRIPTION FACTOR GT-3B"/>
    <property type="match status" value="1"/>
</dbReference>
<evidence type="ECO:0000256" key="3">
    <source>
        <dbReference type="ARBA" id="ARBA00023125"/>
    </source>
</evidence>
<keyword evidence="4" id="KW-0804">Transcription</keyword>
<feature type="domain" description="Myb-like" evidence="7">
    <location>
        <begin position="19"/>
        <end position="75"/>
    </location>
</feature>
<gene>
    <name evidence="8" type="ORF">C2S53_010839</name>
</gene>
<evidence type="ECO:0000256" key="1">
    <source>
        <dbReference type="ARBA" id="ARBA00004123"/>
    </source>
</evidence>
<dbReference type="EMBL" id="SDAM02000322">
    <property type="protein sequence ID" value="KAH6824764.1"/>
    <property type="molecule type" value="Genomic_DNA"/>
</dbReference>
<dbReference type="CDD" id="cd12203">
    <property type="entry name" value="GT1"/>
    <property type="match status" value="1"/>
</dbReference>
<dbReference type="Pfam" id="PF13837">
    <property type="entry name" value="Myb_DNA-bind_4"/>
    <property type="match status" value="1"/>
</dbReference>
<dbReference type="GO" id="GO:0003677">
    <property type="term" value="F:DNA binding"/>
    <property type="evidence" value="ECO:0007669"/>
    <property type="project" value="UniProtKB-KW"/>
</dbReference>
<comment type="subcellular location">
    <subcellularLocation>
        <location evidence="1">Nucleus</location>
    </subcellularLocation>
</comment>
<protein>
    <recommendedName>
        <fullName evidence="7">Myb-like domain-containing protein</fullName>
    </recommendedName>
</protein>
<accession>A0AAD4J0P6</accession>
<dbReference type="GO" id="GO:0005634">
    <property type="term" value="C:nucleus"/>
    <property type="evidence" value="ECO:0007669"/>
    <property type="project" value="UniProtKB-SubCell"/>
</dbReference>
<reference evidence="8 9" key="1">
    <citation type="journal article" date="2021" name="Nat. Commun.">
        <title>Incipient diploidization of the medicinal plant Perilla within 10,000 years.</title>
        <authorList>
            <person name="Zhang Y."/>
            <person name="Shen Q."/>
            <person name="Leng L."/>
            <person name="Zhang D."/>
            <person name="Chen S."/>
            <person name="Shi Y."/>
            <person name="Ning Z."/>
            <person name="Chen S."/>
        </authorList>
    </citation>
    <scope>NUCLEOTIDE SEQUENCE [LARGE SCALE GENOMIC DNA]</scope>
    <source>
        <strain evidence="9">cv. PC099</strain>
    </source>
</reference>
<evidence type="ECO:0000256" key="6">
    <source>
        <dbReference type="SAM" id="MobiDB-lite"/>
    </source>
</evidence>
<keyword evidence="5" id="KW-0539">Nucleus</keyword>